<evidence type="ECO:0000313" key="2">
    <source>
        <dbReference type="EMBL" id="KAB7649977.1"/>
    </source>
</evidence>
<sequence length="103" mass="11669">MHFPDKKKPTTLKAKPQKDEEDRVRLKMIQALNHALSEANVDEAVRQSGELARYQGMAEISAATGLNRAQLYRSLSDRGNPTFSTLMRVYHAMGLQITIMPKR</sequence>
<accession>A0AAI9WMH7</accession>
<dbReference type="RefSeq" id="WP_139688899.1">
    <property type="nucleotide sequence ID" value="NZ_WEHW01000056.1"/>
</dbReference>
<name>A0AAI9WMH7_9BURK</name>
<reference evidence="2 3" key="1">
    <citation type="submission" date="2019-10" db="EMBL/GenBank/DDBJ databases">
        <title>Genome diversity of Sutterella seckii.</title>
        <authorList>
            <person name="Chaplin A.V."/>
            <person name="Sokolova S.R."/>
            <person name="Mosin K.A."/>
            <person name="Ivanova E.L."/>
            <person name="Kochetkova T.O."/>
            <person name="Goltsov A.Y."/>
            <person name="Trofimov D.Y."/>
            <person name="Efimov B.A."/>
        </authorList>
    </citation>
    <scope>NUCLEOTIDE SEQUENCE [LARGE SCALE GENOMIC DNA]</scope>
    <source>
        <strain evidence="2 3">ASD3426</strain>
    </source>
</reference>
<dbReference type="InterPro" id="IPR014057">
    <property type="entry name" value="HI1420"/>
</dbReference>
<protein>
    <submittedName>
        <fullName evidence="2">Addiction module antidote protein</fullName>
    </submittedName>
</protein>
<dbReference type="EMBL" id="WEHW01000056">
    <property type="protein sequence ID" value="KAB7649977.1"/>
    <property type="molecule type" value="Genomic_DNA"/>
</dbReference>
<dbReference type="SUPFAM" id="SSF47413">
    <property type="entry name" value="lambda repressor-like DNA-binding domains"/>
    <property type="match status" value="1"/>
</dbReference>
<dbReference type="PANTHER" id="PTHR40275:SF1">
    <property type="entry name" value="SSL7038 PROTEIN"/>
    <property type="match status" value="1"/>
</dbReference>
<organism evidence="2 3">
    <name type="scientific">Sutterella seckii</name>
    <dbReference type="NCBI Taxonomy" id="1944635"/>
    <lineage>
        <taxon>Bacteria</taxon>
        <taxon>Pseudomonadati</taxon>
        <taxon>Pseudomonadota</taxon>
        <taxon>Betaproteobacteria</taxon>
        <taxon>Burkholderiales</taxon>
        <taxon>Sutterellaceae</taxon>
        <taxon>Sutterella</taxon>
    </lineage>
</organism>
<gene>
    <name evidence="2" type="ORF">GBM96_10265</name>
</gene>
<dbReference type="Proteomes" id="UP000469462">
    <property type="component" value="Unassembled WGS sequence"/>
</dbReference>
<evidence type="ECO:0000313" key="3">
    <source>
        <dbReference type="Proteomes" id="UP000469462"/>
    </source>
</evidence>
<dbReference type="NCBIfam" id="TIGR02684">
    <property type="entry name" value="dnstrm_HI1420"/>
    <property type="match status" value="1"/>
</dbReference>
<dbReference type="GO" id="GO:0003677">
    <property type="term" value="F:DNA binding"/>
    <property type="evidence" value="ECO:0007669"/>
    <property type="project" value="InterPro"/>
</dbReference>
<dbReference type="AlphaFoldDB" id="A0AAI9WMH7"/>
<evidence type="ECO:0000256" key="1">
    <source>
        <dbReference type="SAM" id="MobiDB-lite"/>
    </source>
</evidence>
<dbReference type="InterPro" id="IPR010982">
    <property type="entry name" value="Lambda_DNA-bd_dom_sf"/>
</dbReference>
<keyword evidence="3" id="KW-1185">Reference proteome</keyword>
<feature type="region of interest" description="Disordered" evidence="1">
    <location>
        <begin position="1"/>
        <end position="22"/>
    </location>
</feature>
<comment type="caution">
    <text evidence="2">The sequence shown here is derived from an EMBL/GenBank/DDBJ whole genome shotgun (WGS) entry which is preliminary data.</text>
</comment>
<proteinExistence type="predicted"/>
<dbReference type="Pfam" id="PF21716">
    <property type="entry name" value="dnstrm_HI1420"/>
    <property type="match status" value="1"/>
</dbReference>
<dbReference type="PANTHER" id="PTHR40275">
    <property type="entry name" value="SSL7038 PROTEIN"/>
    <property type="match status" value="1"/>
</dbReference>